<evidence type="ECO:0000313" key="1">
    <source>
        <dbReference type="EMBL" id="AYV77750.1"/>
    </source>
</evidence>
<accession>A0A3G4ZS72</accession>
<gene>
    <name evidence="1" type="ORF">Edafosvirus1_81</name>
</gene>
<proteinExistence type="predicted"/>
<dbReference type="EMBL" id="MK072066">
    <property type="protein sequence ID" value="AYV77750.1"/>
    <property type="molecule type" value="Genomic_DNA"/>
</dbReference>
<organism evidence="1">
    <name type="scientific">Edafosvirus sp</name>
    <dbReference type="NCBI Taxonomy" id="2487765"/>
    <lineage>
        <taxon>Viruses</taxon>
        <taxon>Varidnaviria</taxon>
        <taxon>Bamfordvirae</taxon>
        <taxon>Nucleocytoviricota</taxon>
        <taxon>Megaviricetes</taxon>
        <taxon>Imitervirales</taxon>
        <taxon>Mimiviridae</taxon>
        <taxon>Klosneuvirinae</taxon>
    </lineage>
</organism>
<protein>
    <submittedName>
        <fullName evidence="1">Uncharacterized protein</fullName>
    </submittedName>
</protein>
<reference evidence="1" key="1">
    <citation type="submission" date="2018-10" db="EMBL/GenBank/DDBJ databases">
        <title>Hidden diversity of soil giant viruses.</title>
        <authorList>
            <person name="Schulz F."/>
            <person name="Alteio L."/>
            <person name="Goudeau D."/>
            <person name="Ryan E.M."/>
            <person name="Malmstrom R.R."/>
            <person name="Blanchard J."/>
            <person name="Woyke T."/>
        </authorList>
    </citation>
    <scope>NUCLEOTIDE SEQUENCE</scope>
    <source>
        <strain evidence="1">EDV1</strain>
    </source>
</reference>
<sequence length="318" mass="36050">MIPVAIASSVVCAVGVFGNLSKAENTEKKINDTVKLKLLNEYTVPYDKLSMYPDDQLAIVQIIPRECGFIKLFKKYTVTQIKSIGPFTNPAAQQQYMTSTATSTSSIPLIDGNTQVVQNVKHDVVPIVRHIVPQVRQIYETKEGNVISALNIKKVAVGGEYVYITEDVQKIETVFQLHIDQSFGFDNVLPKMVFNGNVEQFTLCNRNEADGKTIREELKNKYGLNNSYLCLINDKETYIYNYYNMKNIPLYIIGKKTNGVFYYDNLSLKLEDFENRIRDEIIKKYLLNDKKNADGYRTNSLLSGIGLFGSGIFLVSRL</sequence>
<name>A0A3G4ZS72_9VIRU</name>